<proteinExistence type="predicted"/>
<gene>
    <name evidence="2" type="ORF">SAMN05421684_0834</name>
</gene>
<name>A0A1H3LLI9_9ACTN</name>
<sequence length="288" mass="31312">MILALHGAINAPDPQSFTSRNFVSEQEAIQQFKLISAQVVDVAEAVSGRGIAITVDDSTEAAANVARLLADAGMAVTLFVNPWNIESRQVYPFAVLNCALDQTSLQQVGFEGVVYPLADRAAKERFRRLVKSRLLSLRNEDDRVSFAAYTAEALCVPAPAIPSYLQPPTLDDLQSLLDLGVHIGNHGWTHASYAIMSAAEFTEQVRLAEGWLREHGLYEGDLFAVPDGKALPMRPARASDFGTVLLADDRLRPGRVGPCAHNRVSVDEVSTSNALTDQIDRARLDSIS</sequence>
<dbReference type="InterPro" id="IPR011330">
    <property type="entry name" value="Glyco_hydro/deAcase_b/a-brl"/>
</dbReference>
<dbReference type="OrthoDB" id="9763050at2"/>
<dbReference type="GO" id="GO:0016810">
    <property type="term" value="F:hydrolase activity, acting on carbon-nitrogen (but not peptide) bonds"/>
    <property type="evidence" value="ECO:0007669"/>
    <property type="project" value="InterPro"/>
</dbReference>
<dbReference type="STRING" id="137265.SAMN05421684_0834"/>
<evidence type="ECO:0000259" key="1">
    <source>
        <dbReference type="Pfam" id="PF01522"/>
    </source>
</evidence>
<reference evidence="3" key="1">
    <citation type="submission" date="2016-10" db="EMBL/GenBank/DDBJ databases">
        <authorList>
            <person name="Varghese N."/>
            <person name="Submissions S."/>
        </authorList>
    </citation>
    <scope>NUCLEOTIDE SEQUENCE [LARGE SCALE GENOMIC DNA]</scope>
    <source>
        <strain evidence="3">DSM 44718</strain>
    </source>
</reference>
<dbReference type="RefSeq" id="WP_090787352.1">
    <property type="nucleotide sequence ID" value="NZ_BOND01000015.1"/>
</dbReference>
<dbReference type="InterPro" id="IPR002509">
    <property type="entry name" value="NODB_dom"/>
</dbReference>
<dbReference type="Pfam" id="PF01522">
    <property type="entry name" value="Polysacc_deac_1"/>
    <property type="match status" value="1"/>
</dbReference>
<feature type="domain" description="NodB homology" evidence="1">
    <location>
        <begin position="47"/>
        <end position="230"/>
    </location>
</feature>
<keyword evidence="3" id="KW-1185">Reference proteome</keyword>
<organism evidence="2 3">
    <name type="scientific">Asanoa ishikariensis</name>
    <dbReference type="NCBI Taxonomy" id="137265"/>
    <lineage>
        <taxon>Bacteria</taxon>
        <taxon>Bacillati</taxon>
        <taxon>Actinomycetota</taxon>
        <taxon>Actinomycetes</taxon>
        <taxon>Micromonosporales</taxon>
        <taxon>Micromonosporaceae</taxon>
        <taxon>Asanoa</taxon>
    </lineage>
</organism>
<accession>A0A1H3LLI9</accession>
<evidence type="ECO:0000313" key="3">
    <source>
        <dbReference type="Proteomes" id="UP000199632"/>
    </source>
</evidence>
<evidence type="ECO:0000313" key="2">
    <source>
        <dbReference type="EMBL" id="SDY65302.1"/>
    </source>
</evidence>
<protein>
    <submittedName>
        <fullName evidence="2">Polysaccharide deacetylase</fullName>
    </submittedName>
</protein>
<dbReference type="Proteomes" id="UP000199632">
    <property type="component" value="Unassembled WGS sequence"/>
</dbReference>
<dbReference type="AlphaFoldDB" id="A0A1H3LLI9"/>
<dbReference type="GO" id="GO:0005975">
    <property type="term" value="P:carbohydrate metabolic process"/>
    <property type="evidence" value="ECO:0007669"/>
    <property type="project" value="InterPro"/>
</dbReference>
<dbReference type="EMBL" id="FNQB01000001">
    <property type="protein sequence ID" value="SDY65302.1"/>
    <property type="molecule type" value="Genomic_DNA"/>
</dbReference>
<dbReference type="SUPFAM" id="SSF88713">
    <property type="entry name" value="Glycoside hydrolase/deacetylase"/>
    <property type="match status" value="1"/>
</dbReference>
<dbReference type="Gene3D" id="3.20.20.370">
    <property type="entry name" value="Glycoside hydrolase/deacetylase"/>
    <property type="match status" value="1"/>
</dbReference>